<proteinExistence type="predicted"/>
<dbReference type="PANTHER" id="PTHR47481:SF10">
    <property type="entry name" value="COPIA-LIKE POLYPROTEIN_RETROTRANSPOSON"/>
    <property type="match status" value="1"/>
</dbReference>
<protein>
    <recommendedName>
        <fullName evidence="2">Retrotransposon gag domain-containing protein</fullName>
    </recommendedName>
</protein>
<dbReference type="PANTHER" id="PTHR47481">
    <property type="match status" value="1"/>
</dbReference>
<reference evidence="1" key="1">
    <citation type="submission" date="2016-02" db="EMBL/GenBank/DDBJ databases">
        <title>WGS assembly of Manihot esculenta.</title>
        <authorList>
            <person name="Bredeson J.V."/>
            <person name="Prochnik S.E."/>
            <person name="Lyons J.B."/>
            <person name="Schmutz J."/>
            <person name="Grimwood J."/>
            <person name="Vrebalov J."/>
            <person name="Bart R.S."/>
            <person name="Amuge T."/>
            <person name="Ferguson M.E."/>
            <person name="Green R."/>
            <person name="Putnam N."/>
            <person name="Stites J."/>
            <person name="Rounsley S."/>
            <person name="Rokhsar D.S."/>
        </authorList>
    </citation>
    <scope>NUCLEOTIDE SEQUENCE [LARGE SCALE GENOMIC DNA]</scope>
    <source>
        <tissue evidence="1">Leaf</tissue>
    </source>
</reference>
<dbReference type="AlphaFoldDB" id="A0A2C9UZM1"/>
<evidence type="ECO:0000313" key="1">
    <source>
        <dbReference type="EMBL" id="OAY37253.1"/>
    </source>
</evidence>
<evidence type="ECO:0008006" key="2">
    <source>
        <dbReference type="Google" id="ProtNLM"/>
    </source>
</evidence>
<sequence length="116" mass="13381">MHEEVLSIAFGVTFTYKQWNALQEQFLLASAEREAHLKSLLMITSKGSLTIDEYHCRFKHVCDNLAAINKPLFDLDMVSQFSRGLEAKYKIFHTSKLTKPPYPTLQELLLALQSYE</sequence>
<accession>A0A2C9UZM1</accession>
<organism evidence="1">
    <name type="scientific">Manihot esculenta</name>
    <name type="common">Cassava</name>
    <name type="synonym">Jatropha manihot</name>
    <dbReference type="NCBI Taxonomy" id="3983"/>
    <lineage>
        <taxon>Eukaryota</taxon>
        <taxon>Viridiplantae</taxon>
        <taxon>Streptophyta</taxon>
        <taxon>Embryophyta</taxon>
        <taxon>Tracheophyta</taxon>
        <taxon>Spermatophyta</taxon>
        <taxon>Magnoliopsida</taxon>
        <taxon>eudicotyledons</taxon>
        <taxon>Gunneridae</taxon>
        <taxon>Pentapetalae</taxon>
        <taxon>rosids</taxon>
        <taxon>fabids</taxon>
        <taxon>Malpighiales</taxon>
        <taxon>Euphorbiaceae</taxon>
        <taxon>Crotonoideae</taxon>
        <taxon>Manihoteae</taxon>
        <taxon>Manihot</taxon>
    </lineage>
</organism>
<dbReference type="EMBL" id="CM004397">
    <property type="protein sequence ID" value="OAY37253.1"/>
    <property type="molecule type" value="Genomic_DNA"/>
</dbReference>
<gene>
    <name evidence="1" type="ORF">MANES_11G086300</name>
</gene>
<name>A0A2C9UZM1_MANES</name>